<feature type="compositionally biased region" description="Low complexity" evidence="1">
    <location>
        <begin position="80"/>
        <end position="90"/>
    </location>
</feature>
<feature type="region of interest" description="Disordered" evidence="1">
    <location>
        <begin position="147"/>
        <end position="302"/>
    </location>
</feature>
<evidence type="ECO:0000256" key="1">
    <source>
        <dbReference type="SAM" id="MobiDB-lite"/>
    </source>
</evidence>
<keyword evidence="3" id="KW-1185">Reference proteome</keyword>
<proteinExistence type="predicted"/>
<gene>
    <name evidence="2" type="ORF">PCOR1329_LOCUS59175</name>
</gene>
<feature type="non-terminal residue" evidence="2">
    <location>
        <position position="302"/>
    </location>
</feature>
<feature type="non-terminal residue" evidence="2">
    <location>
        <position position="1"/>
    </location>
</feature>
<reference evidence="2" key="1">
    <citation type="submission" date="2023-10" db="EMBL/GenBank/DDBJ databases">
        <authorList>
            <person name="Chen Y."/>
            <person name="Shah S."/>
            <person name="Dougan E. K."/>
            <person name="Thang M."/>
            <person name="Chan C."/>
        </authorList>
    </citation>
    <scope>NUCLEOTIDE SEQUENCE [LARGE SCALE GENOMIC DNA]</scope>
</reference>
<feature type="region of interest" description="Disordered" evidence="1">
    <location>
        <begin position="1"/>
        <end position="128"/>
    </location>
</feature>
<feature type="compositionally biased region" description="Low complexity" evidence="1">
    <location>
        <begin position="248"/>
        <end position="261"/>
    </location>
</feature>
<evidence type="ECO:0000313" key="2">
    <source>
        <dbReference type="EMBL" id="CAK0874206.1"/>
    </source>
</evidence>
<feature type="compositionally biased region" description="Low complexity" evidence="1">
    <location>
        <begin position="10"/>
        <end position="31"/>
    </location>
</feature>
<accession>A0ABN9VLJ6</accession>
<dbReference type="Proteomes" id="UP001189429">
    <property type="component" value="Unassembled WGS sequence"/>
</dbReference>
<organism evidence="2 3">
    <name type="scientific">Prorocentrum cordatum</name>
    <dbReference type="NCBI Taxonomy" id="2364126"/>
    <lineage>
        <taxon>Eukaryota</taxon>
        <taxon>Sar</taxon>
        <taxon>Alveolata</taxon>
        <taxon>Dinophyceae</taxon>
        <taxon>Prorocentrales</taxon>
        <taxon>Prorocentraceae</taxon>
        <taxon>Prorocentrum</taxon>
    </lineage>
</organism>
<feature type="compositionally biased region" description="Low complexity" evidence="1">
    <location>
        <begin position="276"/>
        <end position="294"/>
    </location>
</feature>
<protein>
    <submittedName>
        <fullName evidence="2">Uncharacterized protein</fullName>
    </submittedName>
</protein>
<feature type="compositionally biased region" description="Low complexity" evidence="1">
    <location>
        <begin position="39"/>
        <end position="48"/>
    </location>
</feature>
<sequence>ARRLRRRAGRPGALPAGAGAVGGLPAAAGVASRAGLESRPAVHAAADAAGRRGCDRGPPDLPRPPSGCPADRGRPRVLLDPAGDDAGARAPPRRPRGGRGDGGVRRRCGHRPGHLAVPRAGLCPSDAEAWRPRRGLELLGLQPDFRRGRRASGAWPDRSSPVSTAARGGIGGPGAGAPLGRAGSPPRAAGHVRVSGRARRGRAAARRPQLGGARGVRVRRPRAELPVGARAPRQRPACGRAASGGGADARAARAAARSRGGAPRRRGGDPAPPGRPGLRAAPGRPRAPLRLPGDVRGVGPAR</sequence>
<evidence type="ECO:0000313" key="3">
    <source>
        <dbReference type="Proteomes" id="UP001189429"/>
    </source>
</evidence>
<feature type="compositionally biased region" description="Gly residues" evidence="1">
    <location>
        <begin position="168"/>
        <end position="177"/>
    </location>
</feature>
<feature type="compositionally biased region" description="Low complexity" evidence="1">
    <location>
        <begin position="178"/>
        <end position="193"/>
    </location>
</feature>
<name>A0ABN9VLJ6_9DINO</name>
<feature type="compositionally biased region" description="Basic and acidic residues" evidence="1">
    <location>
        <begin position="49"/>
        <end position="58"/>
    </location>
</feature>
<feature type="compositionally biased region" description="Basic residues" evidence="1">
    <location>
        <begin position="194"/>
        <end position="205"/>
    </location>
</feature>
<comment type="caution">
    <text evidence="2">The sequence shown here is derived from an EMBL/GenBank/DDBJ whole genome shotgun (WGS) entry which is preliminary data.</text>
</comment>
<dbReference type="EMBL" id="CAUYUJ010017371">
    <property type="protein sequence ID" value="CAK0874206.1"/>
    <property type="molecule type" value="Genomic_DNA"/>
</dbReference>